<feature type="compositionally biased region" description="Polar residues" evidence="1">
    <location>
        <begin position="13"/>
        <end position="30"/>
    </location>
</feature>
<dbReference type="AlphaFoldDB" id="A0AAV7N8K2"/>
<keyword evidence="3" id="KW-1185">Reference proteome</keyword>
<gene>
    <name evidence="2" type="ORF">NDU88_008243</name>
</gene>
<name>A0AAV7N8K2_PLEWA</name>
<organism evidence="2 3">
    <name type="scientific">Pleurodeles waltl</name>
    <name type="common">Iberian ribbed newt</name>
    <dbReference type="NCBI Taxonomy" id="8319"/>
    <lineage>
        <taxon>Eukaryota</taxon>
        <taxon>Metazoa</taxon>
        <taxon>Chordata</taxon>
        <taxon>Craniata</taxon>
        <taxon>Vertebrata</taxon>
        <taxon>Euteleostomi</taxon>
        <taxon>Amphibia</taxon>
        <taxon>Batrachia</taxon>
        <taxon>Caudata</taxon>
        <taxon>Salamandroidea</taxon>
        <taxon>Salamandridae</taxon>
        <taxon>Pleurodelinae</taxon>
        <taxon>Pleurodeles</taxon>
    </lineage>
</organism>
<reference evidence="2" key="1">
    <citation type="journal article" date="2022" name="bioRxiv">
        <title>Sequencing and chromosome-scale assembly of the giantPleurodeles waltlgenome.</title>
        <authorList>
            <person name="Brown T."/>
            <person name="Elewa A."/>
            <person name="Iarovenko S."/>
            <person name="Subramanian E."/>
            <person name="Araus A.J."/>
            <person name="Petzold A."/>
            <person name="Susuki M."/>
            <person name="Suzuki K.-i.T."/>
            <person name="Hayashi T."/>
            <person name="Toyoda A."/>
            <person name="Oliveira C."/>
            <person name="Osipova E."/>
            <person name="Leigh N.D."/>
            <person name="Simon A."/>
            <person name="Yun M.H."/>
        </authorList>
    </citation>
    <scope>NUCLEOTIDE SEQUENCE</scope>
    <source>
        <strain evidence="2">20211129_DDA</strain>
        <tissue evidence="2">Liver</tissue>
    </source>
</reference>
<accession>A0AAV7N8K2</accession>
<evidence type="ECO:0000256" key="1">
    <source>
        <dbReference type="SAM" id="MobiDB-lite"/>
    </source>
</evidence>
<feature type="region of interest" description="Disordered" evidence="1">
    <location>
        <begin position="1"/>
        <end position="88"/>
    </location>
</feature>
<dbReference type="EMBL" id="JANPWB010000013">
    <property type="protein sequence ID" value="KAJ1110897.1"/>
    <property type="molecule type" value="Genomic_DNA"/>
</dbReference>
<feature type="compositionally biased region" description="Basic and acidic residues" evidence="1">
    <location>
        <begin position="1"/>
        <end position="10"/>
    </location>
</feature>
<sequence>MRARPREHYSLYEAQQSGSIPSLRSANTGAKSGGPSNGAEPRRSSDQGLLPWHRRVPQGSGELLAPEAPPRHPWASTSRGEADPDIRPKGQWALLARAAALCTRGGFSGSLLPSPGQRSVPALTMSEERA</sequence>
<dbReference type="Proteomes" id="UP001066276">
    <property type="component" value="Chromosome 9"/>
</dbReference>
<comment type="caution">
    <text evidence="2">The sequence shown here is derived from an EMBL/GenBank/DDBJ whole genome shotgun (WGS) entry which is preliminary data.</text>
</comment>
<evidence type="ECO:0000313" key="3">
    <source>
        <dbReference type="Proteomes" id="UP001066276"/>
    </source>
</evidence>
<proteinExistence type="predicted"/>
<protein>
    <submittedName>
        <fullName evidence="2">Uncharacterized protein</fullName>
    </submittedName>
</protein>
<evidence type="ECO:0000313" key="2">
    <source>
        <dbReference type="EMBL" id="KAJ1110897.1"/>
    </source>
</evidence>
<feature type="region of interest" description="Disordered" evidence="1">
    <location>
        <begin position="106"/>
        <end position="130"/>
    </location>
</feature>